<dbReference type="InterPro" id="IPR011042">
    <property type="entry name" value="6-blade_b-propeller_TolB-like"/>
</dbReference>
<accession>A0A1W0WCS5</accession>
<name>A0A1W0WCS5_HYPEX</name>
<reference evidence="2" key="1">
    <citation type="submission" date="2017-01" db="EMBL/GenBank/DDBJ databases">
        <title>Comparative genomics of anhydrobiosis in the tardigrade Hypsibius dujardini.</title>
        <authorList>
            <person name="Yoshida Y."/>
            <person name="Koutsovoulos G."/>
            <person name="Laetsch D."/>
            <person name="Stevens L."/>
            <person name="Kumar S."/>
            <person name="Horikawa D."/>
            <person name="Ishino K."/>
            <person name="Komine S."/>
            <person name="Tomita M."/>
            <person name="Blaxter M."/>
            <person name="Arakawa K."/>
        </authorList>
    </citation>
    <scope>NUCLEOTIDE SEQUENCE [LARGE SCALE GENOMIC DNA]</scope>
    <source>
        <strain evidence="2">Z151</strain>
    </source>
</reference>
<comment type="caution">
    <text evidence="1">The sequence shown here is derived from an EMBL/GenBank/DDBJ whole genome shotgun (WGS) entry which is preliminary data.</text>
</comment>
<dbReference type="AlphaFoldDB" id="A0A1W0WCS5"/>
<keyword evidence="2" id="KW-1185">Reference proteome</keyword>
<dbReference type="InterPro" id="IPR000033">
    <property type="entry name" value="LDLR_classB_rpt"/>
</dbReference>
<gene>
    <name evidence="1" type="ORF">BV898_20160</name>
</gene>
<evidence type="ECO:0000313" key="2">
    <source>
        <dbReference type="Proteomes" id="UP000192578"/>
    </source>
</evidence>
<feature type="non-terminal residue" evidence="1">
    <location>
        <position position="1"/>
    </location>
</feature>
<dbReference type="SMART" id="SM00135">
    <property type="entry name" value="LY"/>
    <property type="match status" value="1"/>
</dbReference>
<dbReference type="EMBL" id="MTYJ01000132">
    <property type="protein sequence ID" value="OQV13016.1"/>
    <property type="molecule type" value="Genomic_DNA"/>
</dbReference>
<dbReference type="Proteomes" id="UP000192578">
    <property type="component" value="Unassembled WGS sequence"/>
</dbReference>
<evidence type="ECO:0000313" key="1">
    <source>
        <dbReference type="EMBL" id="OQV13016.1"/>
    </source>
</evidence>
<proteinExistence type="predicted"/>
<dbReference type="Gene3D" id="2.120.10.30">
    <property type="entry name" value="TolB, C-terminal domain"/>
    <property type="match status" value="1"/>
</dbReference>
<protein>
    <submittedName>
        <fullName evidence="1">Uncharacterized protein</fullName>
    </submittedName>
</protein>
<sequence>VDIVSDKIIWPNAITIDFIHERLYWVDARLKLDRVLQIRQSRPPHCPAPPLFAFLWSNHPR</sequence>
<organism evidence="1 2">
    <name type="scientific">Hypsibius exemplaris</name>
    <name type="common">Freshwater tardigrade</name>
    <dbReference type="NCBI Taxonomy" id="2072580"/>
    <lineage>
        <taxon>Eukaryota</taxon>
        <taxon>Metazoa</taxon>
        <taxon>Ecdysozoa</taxon>
        <taxon>Tardigrada</taxon>
        <taxon>Eutardigrada</taxon>
        <taxon>Parachela</taxon>
        <taxon>Hypsibioidea</taxon>
        <taxon>Hypsibiidae</taxon>
        <taxon>Hypsibius</taxon>
    </lineage>
</organism>